<name>A0A2X3K351_ECOLX</name>
<dbReference type="EMBL" id="UARW01000010">
    <property type="protein sequence ID" value="SQD06456.1"/>
    <property type="molecule type" value="Genomic_DNA"/>
</dbReference>
<dbReference type="Proteomes" id="UP000250991">
    <property type="component" value="Unassembled WGS sequence"/>
</dbReference>
<dbReference type="EMBL" id="UASD01000008">
    <property type="protein sequence ID" value="SPX11726.1"/>
    <property type="molecule type" value="Genomic_DNA"/>
</dbReference>
<evidence type="ECO:0000313" key="4">
    <source>
        <dbReference type="EMBL" id="STL40953.1"/>
    </source>
</evidence>
<protein>
    <submittedName>
        <fullName evidence="2">Uncharacterized protein</fullName>
    </submittedName>
</protein>
<proteinExistence type="predicted"/>
<evidence type="ECO:0000313" key="5">
    <source>
        <dbReference type="Proteomes" id="UP000250780"/>
    </source>
</evidence>
<dbReference type="AlphaFoldDB" id="A0A2X3K351"/>
<dbReference type="Proteomes" id="UP000255543">
    <property type="component" value="Unassembled WGS sequence"/>
</dbReference>
<dbReference type="EMBL" id="UGEB01000001">
    <property type="protein sequence ID" value="STK66064.1"/>
    <property type="molecule type" value="Genomic_DNA"/>
</dbReference>
<evidence type="ECO:0000313" key="8">
    <source>
        <dbReference type="Proteomes" id="UP000255543"/>
    </source>
</evidence>
<gene>
    <name evidence="2" type="ORF">NCTC8009_07050</name>
    <name evidence="3" type="ORF">NCTC8179_01617</name>
    <name evidence="1" type="ORF">NCTC9073_03069</name>
    <name evidence="4" type="ORF">NCTC9962_02524</name>
</gene>
<dbReference type="EMBL" id="UGED01000007">
    <property type="protein sequence ID" value="STL40953.1"/>
    <property type="molecule type" value="Genomic_DNA"/>
</dbReference>
<dbReference type="Proteomes" id="UP000250780">
    <property type="component" value="Unassembled WGS sequence"/>
</dbReference>
<evidence type="ECO:0000313" key="7">
    <source>
        <dbReference type="Proteomes" id="UP000254052"/>
    </source>
</evidence>
<reference evidence="5 6" key="1">
    <citation type="submission" date="2018-06" db="EMBL/GenBank/DDBJ databases">
        <authorList>
            <consortium name="Pathogen Informatics"/>
            <person name="Doyle S."/>
        </authorList>
    </citation>
    <scope>NUCLEOTIDE SEQUENCE [LARGE SCALE GENOMIC DNA]</scope>
    <source>
        <strain evidence="2 6">NCTC8009</strain>
        <strain evidence="3 8">NCTC8179</strain>
        <strain evidence="1 5">NCTC9073</strain>
        <strain evidence="4 7">NCTC9962</strain>
    </source>
</reference>
<evidence type="ECO:0000313" key="1">
    <source>
        <dbReference type="EMBL" id="SPX11726.1"/>
    </source>
</evidence>
<evidence type="ECO:0000313" key="2">
    <source>
        <dbReference type="EMBL" id="SQD06456.1"/>
    </source>
</evidence>
<dbReference type="Proteomes" id="UP000254052">
    <property type="component" value="Unassembled WGS sequence"/>
</dbReference>
<organism evidence="2 6">
    <name type="scientific">Escherichia coli</name>
    <dbReference type="NCBI Taxonomy" id="562"/>
    <lineage>
        <taxon>Bacteria</taxon>
        <taxon>Pseudomonadati</taxon>
        <taxon>Pseudomonadota</taxon>
        <taxon>Gammaproteobacteria</taxon>
        <taxon>Enterobacterales</taxon>
        <taxon>Enterobacteriaceae</taxon>
        <taxon>Escherichia</taxon>
    </lineage>
</organism>
<evidence type="ECO:0000313" key="6">
    <source>
        <dbReference type="Proteomes" id="UP000250991"/>
    </source>
</evidence>
<sequence length="118" mass="13762">MITGTYLCAQICLVCNYRVGNKTLRTNRCFRFNNRIFNFGGKTNFYTIADYCARTNKRIITYQAVCANHYRTLNNGTMTNTGIRADNNFTCSFINNYLVCNLNIFLFNIKLQIVFQFL</sequence>
<evidence type="ECO:0000313" key="3">
    <source>
        <dbReference type="EMBL" id="STK66064.1"/>
    </source>
</evidence>
<accession>A0A2X3K351</accession>